<evidence type="ECO:0000313" key="2">
    <source>
        <dbReference type="EMBL" id="CAG6594943.1"/>
    </source>
</evidence>
<keyword evidence="1" id="KW-1133">Transmembrane helix</keyword>
<name>A0A8D8KRQ3_CULPI</name>
<reference evidence="2" key="1">
    <citation type="submission" date="2021-05" db="EMBL/GenBank/DDBJ databases">
        <authorList>
            <person name="Alioto T."/>
            <person name="Alioto T."/>
            <person name="Gomez Garrido J."/>
        </authorList>
    </citation>
    <scope>NUCLEOTIDE SEQUENCE</scope>
</reference>
<keyword evidence="1" id="KW-0472">Membrane</keyword>
<sequence length="116" mass="12634">MFLAFLTLVALLAFLALLALLAGRRRRRSRIPRMVRRTVLHAVSLVVAVVTLDAHAVPRLAVVTRAWVVVTTGGSLLVLSAAIFRSTVYGSDGHGSQDEKSNGDFHDDLRVGFFCC</sequence>
<keyword evidence="1" id="KW-0812">Transmembrane</keyword>
<dbReference type="AlphaFoldDB" id="A0A8D8KRQ3"/>
<protein>
    <submittedName>
        <fullName evidence="2">(northern house mosquito) hypothetical protein</fullName>
    </submittedName>
</protein>
<feature type="transmembrane region" description="Helical" evidence="1">
    <location>
        <begin position="38"/>
        <end position="54"/>
    </location>
</feature>
<feature type="transmembrane region" description="Helical" evidence="1">
    <location>
        <begin position="66"/>
        <end position="84"/>
    </location>
</feature>
<proteinExistence type="predicted"/>
<evidence type="ECO:0000256" key="1">
    <source>
        <dbReference type="SAM" id="Phobius"/>
    </source>
</evidence>
<accession>A0A8D8KRQ3</accession>
<dbReference type="EMBL" id="HBUE01333925">
    <property type="protein sequence ID" value="CAG6594943.1"/>
    <property type="molecule type" value="Transcribed_RNA"/>
</dbReference>
<dbReference type="EMBL" id="HBUE01227169">
    <property type="protein sequence ID" value="CAG6542825.1"/>
    <property type="molecule type" value="Transcribed_RNA"/>
</dbReference>
<dbReference type="EMBL" id="HBUE01333922">
    <property type="protein sequence ID" value="CAG6594939.1"/>
    <property type="molecule type" value="Transcribed_RNA"/>
</dbReference>
<organism evidence="2">
    <name type="scientific">Culex pipiens</name>
    <name type="common">House mosquito</name>
    <dbReference type="NCBI Taxonomy" id="7175"/>
    <lineage>
        <taxon>Eukaryota</taxon>
        <taxon>Metazoa</taxon>
        <taxon>Ecdysozoa</taxon>
        <taxon>Arthropoda</taxon>
        <taxon>Hexapoda</taxon>
        <taxon>Insecta</taxon>
        <taxon>Pterygota</taxon>
        <taxon>Neoptera</taxon>
        <taxon>Endopterygota</taxon>
        <taxon>Diptera</taxon>
        <taxon>Nematocera</taxon>
        <taxon>Culicoidea</taxon>
        <taxon>Culicidae</taxon>
        <taxon>Culicinae</taxon>
        <taxon>Culicini</taxon>
        <taxon>Culex</taxon>
        <taxon>Culex</taxon>
    </lineage>
</organism>